<proteinExistence type="predicted"/>
<dbReference type="GO" id="GO:0016779">
    <property type="term" value="F:nucleotidyltransferase activity"/>
    <property type="evidence" value="ECO:0007669"/>
    <property type="project" value="TreeGrafter"/>
</dbReference>
<keyword evidence="1" id="KW-1133">Transmembrane helix</keyword>
<feature type="domain" description="THIF-type NAD/FAD binding fold" evidence="2">
    <location>
        <begin position="15"/>
        <end position="251"/>
    </location>
</feature>
<organism evidence="3 4">
    <name type="scientific">Oceanococcus atlanticus</name>
    <dbReference type="NCBI Taxonomy" id="1317117"/>
    <lineage>
        <taxon>Bacteria</taxon>
        <taxon>Pseudomonadati</taxon>
        <taxon>Pseudomonadota</taxon>
        <taxon>Gammaproteobacteria</taxon>
        <taxon>Chromatiales</taxon>
        <taxon>Oceanococcaceae</taxon>
        <taxon>Oceanococcus</taxon>
    </lineage>
</organism>
<dbReference type="GO" id="GO:0004792">
    <property type="term" value="F:thiosulfate-cyanide sulfurtransferase activity"/>
    <property type="evidence" value="ECO:0007669"/>
    <property type="project" value="TreeGrafter"/>
</dbReference>
<dbReference type="SUPFAM" id="SSF69572">
    <property type="entry name" value="Activating enzymes of the ubiquitin-like proteins"/>
    <property type="match status" value="1"/>
</dbReference>
<name>A0A1Y1SCY0_9GAMM</name>
<dbReference type="EMBL" id="AQQV01000003">
    <property type="protein sequence ID" value="ORE86413.1"/>
    <property type="molecule type" value="Genomic_DNA"/>
</dbReference>
<dbReference type="AlphaFoldDB" id="A0A1Y1SCY0"/>
<dbReference type="Gene3D" id="3.40.50.720">
    <property type="entry name" value="NAD(P)-binding Rossmann-like Domain"/>
    <property type="match status" value="1"/>
</dbReference>
<dbReference type="InterPro" id="IPR035985">
    <property type="entry name" value="Ubiquitin-activating_enz"/>
</dbReference>
<reference evidence="3 4" key="1">
    <citation type="submission" date="2013-04" db="EMBL/GenBank/DDBJ databases">
        <title>Oceanococcus atlanticus 22II-S10r2 Genome Sequencing.</title>
        <authorList>
            <person name="Lai Q."/>
            <person name="Li G."/>
            <person name="Shao Z."/>
        </authorList>
    </citation>
    <scope>NUCLEOTIDE SEQUENCE [LARGE SCALE GENOMIC DNA]</scope>
    <source>
        <strain evidence="3 4">22II-S10r2</strain>
    </source>
</reference>
<dbReference type="InterPro" id="IPR045886">
    <property type="entry name" value="ThiF/MoeB/HesA"/>
</dbReference>
<sequence>MAPGRWGAVVIDRRYSRQTVLDGLGEDGQASLKTTHVVIFGLGGVGGAAAISLAAAGVERLSLWDGDRVELSNLHRQTLYCESDIGAWKADCAAARIRAVNSCCEVHVHAVDATSTRLREWEARSGEPLSLVIDATDNPVARKLVSTFALRQRLALISAAAIGWHGQISCYRMDLGAACDRCAIATRPHELDHCEGAGVAGPVPAVIGGLAATAAINVRLGAADQTSTLMTWDARAQRFGTLQIPKRSACECALQQARLERIDPRKNARGGADMRG</sequence>
<protein>
    <submittedName>
        <fullName evidence="3">UBA/THIF-type NAD/FAD binding domain-containing protein</fullName>
    </submittedName>
</protein>
<dbReference type="STRING" id="1317117.ATO7_13988"/>
<dbReference type="InterPro" id="IPR000594">
    <property type="entry name" value="ThiF_NAD_FAD-bd"/>
</dbReference>
<evidence type="ECO:0000259" key="2">
    <source>
        <dbReference type="Pfam" id="PF00899"/>
    </source>
</evidence>
<keyword evidence="4" id="KW-1185">Reference proteome</keyword>
<dbReference type="PANTHER" id="PTHR10953:SF102">
    <property type="entry name" value="ADENYLYLTRANSFERASE AND SULFURTRANSFERASE MOCS3"/>
    <property type="match status" value="1"/>
</dbReference>
<dbReference type="GO" id="GO:0008641">
    <property type="term" value="F:ubiquitin-like modifier activating enzyme activity"/>
    <property type="evidence" value="ECO:0007669"/>
    <property type="project" value="InterPro"/>
</dbReference>
<evidence type="ECO:0000313" key="4">
    <source>
        <dbReference type="Proteomes" id="UP000192342"/>
    </source>
</evidence>
<dbReference type="Proteomes" id="UP000192342">
    <property type="component" value="Unassembled WGS sequence"/>
</dbReference>
<evidence type="ECO:0000256" key="1">
    <source>
        <dbReference type="SAM" id="Phobius"/>
    </source>
</evidence>
<dbReference type="GO" id="GO:0005737">
    <property type="term" value="C:cytoplasm"/>
    <property type="evidence" value="ECO:0007669"/>
    <property type="project" value="TreeGrafter"/>
</dbReference>
<gene>
    <name evidence="3" type="ORF">ATO7_13988</name>
</gene>
<accession>A0A1Y1SCY0</accession>
<keyword evidence="1" id="KW-0812">Transmembrane</keyword>
<dbReference type="Pfam" id="PF00899">
    <property type="entry name" value="ThiF"/>
    <property type="match status" value="1"/>
</dbReference>
<feature type="transmembrane region" description="Helical" evidence="1">
    <location>
        <begin position="37"/>
        <end position="58"/>
    </location>
</feature>
<dbReference type="PANTHER" id="PTHR10953">
    <property type="entry name" value="UBIQUITIN-ACTIVATING ENZYME E1"/>
    <property type="match status" value="1"/>
</dbReference>
<comment type="caution">
    <text evidence="3">The sequence shown here is derived from an EMBL/GenBank/DDBJ whole genome shotgun (WGS) entry which is preliminary data.</text>
</comment>
<keyword evidence="1" id="KW-0472">Membrane</keyword>
<evidence type="ECO:0000313" key="3">
    <source>
        <dbReference type="EMBL" id="ORE86413.1"/>
    </source>
</evidence>